<organism evidence="2 3">
    <name type="scientific">Thermomonospora umbrina</name>
    <dbReference type="NCBI Taxonomy" id="111806"/>
    <lineage>
        <taxon>Bacteria</taxon>
        <taxon>Bacillati</taxon>
        <taxon>Actinomycetota</taxon>
        <taxon>Actinomycetes</taxon>
        <taxon>Streptosporangiales</taxon>
        <taxon>Thermomonosporaceae</taxon>
        <taxon>Thermomonospora</taxon>
    </lineage>
</organism>
<evidence type="ECO:0000313" key="2">
    <source>
        <dbReference type="EMBL" id="REF00649.1"/>
    </source>
</evidence>
<sequence>MDDLGHRRPAAIDAGAALITIMTAHDATPREFRAEHWAHIEPDPYHLQICRFRHRHHLSALDRDGLRLVEDVCAHYLDEAFHGDDVNGFGAPFTATEHIAAHAIALAEEYERRGHFGPGPGYNAGTADARRLLTRTEPLIDSEHLAATLAGLADEPLRGFTDQVLCAHERWTRIRDYWHALVDLTYPRASGNPAAPLLTGIDAELRRRAIVHPPPRPTPGPDHVPAPPAQPDASARTDSLASTGHGHPPPRAAGAPSTGTHPTPPEIDH</sequence>
<gene>
    <name evidence="2" type="ORF">DFJ69_6205</name>
</gene>
<name>A0A3D9SXR6_9ACTN</name>
<feature type="region of interest" description="Disordered" evidence="1">
    <location>
        <begin position="211"/>
        <end position="269"/>
    </location>
</feature>
<keyword evidence="3" id="KW-1185">Reference proteome</keyword>
<dbReference type="Proteomes" id="UP000256661">
    <property type="component" value="Unassembled WGS sequence"/>
</dbReference>
<protein>
    <submittedName>
        <fullName evidence="2">Uncharacterized protein</fullName>
    </submittedName>
</protein>
<accession>A0A3D9SXR6</accession>
<reference evidence="2 3" key="1">
    <citation type="submission" date="2018-08" db="EMBL/GenBank/DDBJ databases">
        <title>Sequencing the genomes of 1000 actinobacteria strains.</title>
        <authorList>
            <person name="Klenk H.-P."/>
        </authorList>
    </citation>
    <scope>NUCLEOTIDE SEQUENCE [LARGE SCALE GENOMIC DNA]</scope>
    <source>
        <strain evidence="2 3">DSM 43927</strain>
    </source>
</reference>
<comment type="caution">
    <text evidence="2">The sequence shown here is derived from an EMBL/GenBank/DDBJ whole genome shotgun (WGS) entry which is preliminary data.</text>
</comment>
<evidence type="ECO:0000313" key="3">
    <source>
        <dbReference type="Proteomes" id="UP000256661"/>
    </source>
</evidence>
<feature type="compositionally biased region" description="Pro residues" evidence="1">
    <location>
        <begin position="212"/>
        <end position="230"/>
    </location>
</feature>
<dbReference type="EMBL" id="QTTT01000001">
    <property type="protein sequence ID" value="REF00649.1"/>
    <property type="molecule type" value="Genomic_DNA"/>
</dbReference>
<evidence type="ECO:0000256" key="1">
    <source>
        <dbReference type="SAM" id="MobiDB-lite"/>
    </source>
</evidence>
<dbReference type="AlphaFoldDB" id="A0A3D9SXR6"/>
<proteinExistence type="predicted"/>